<dbReference type="GO" id="GO:0016491">
    <property type="term" value="F:oxidoreductase activity"/>
    <property type="evidence" value="ECO:0007669"/>
    <property type="project" value="UniProtKB-KW"/>
</dbReference>
<keyword evidence="1" id="KW-0004">4Fe-4S</keyword>
<evidence type="ECO:0000256" key="4">
    <source>
        <dbReference type="ARBA" id="ARBA00023004"/>
    </source>
</evidence>
<dbReference type="PANTHER" id="PTHR43255:SF1">
    <property type="entry name" value="IRON-SULFUR-BINDING OXIDOREDUCTASE FADF-RELATED"/>
    <property type="match status" value="1"/>
</dbReference>
<keyword evidence="6" id="KW-1133">Transmembrane helix</keyword>
<dbReference type="PROSITE" id="PS00198">
    <property type="entry name" value="4FE4S_FER_1"/>
    <property type="match status" value="2"/>
</dbReference>
<evidence type="ECO:0000256" key="1">
    <source>
        <dbReference type="ARBA" id="ARBA00022485"/>
    </source>
</evidence>
<keyword evidence="6" id="KW-0812">Transmembrane</keyword>
<keyword evidence="9" id="KW-1185">Reference proteome</keyword>
<dbReference type="OrthoDB" id="9794954at2"/>
<dbReference type="Pfam" id="PF02754">
    <property type="entry name" value="CCG"/>
    <property type="match status" value="2"/>
</dbReference>
<dbReference type="InterPro" id="IPR009051">
    <property type="entry name" value="Helical_ferredxn"/>
</dbReference>
<evidence type="ECO:0000256" key="5">
    <source>
        <dbReference type="ARBA" id="ARBA00023014"/>
    </source>
</evidence>
<evidence type="ECO:0000256" key="2">
    <source>
        <dbReference type="ARBA" id="ARBA00022723"/>
    </source>
</evidence>
<proteinExistence type="predicted"/>
<keyword evidence="5" id="KW-0411">Iron-sulfur</keyword>
<dbReference type="SUPFAM" id="SSF103501">
    <property type="entry name" value="Respiratory nitrate reductase 1 gamma chain"/>
    <property type="match status" value="1"/>
</dbReference>
<feature type="transmembrane region" description="Helical" evidence="6">
    <location>
        <begin position="186"/>
        <end position="206"/>
    </location>
</feature>
<dbReference type="InterPro" id="IPR051460">
    <property type="entry name" value="HdrC_iron-sulfur_subunit"/>
</dbReference>
<dbReference type="EMBL" id="RHLK01000026">
    <property type="protein sequence ID" value="MVP02508.1"/>
    <property type="molecule type" value="Genomic_DNA"/>
</dbReference>
<dbReference type="GO" id="GO:0046872">
    <property type="term" value="F:metal ion binding"/>
    <property type="evidence" value="ECO:0007669"/>
    <property type="project" value="UniProtKB-KW"/>
</dbReference>
<evidence type="ECO:0000256" key="6">
    <source>
        <dbReference type="SAM" id="Phobius"/>
    </source>
</evidence>
<name>A0A7X3FMT5_9BACL</name>
<feature type="transmembrane region" description="Helical" evidence="6">
    <location>
        <begin position="123"/>
        <end position="142"/>
    </location>
</feature>
<dbReference type="InterPro" id="IPR017896">
    <property type="entry name" value="4Fe4S_Fe-S-bd"/>
</dbReference>
<dbReference type="InterPro" id="IPR036197">
    <property type="entry name" value="NarG-like_sf"/>
</dbReference>
<feature type="transmembrane region" description="Helical" evidence="6">
    <location>
        <begin position="20"/>
        <end position="40"/>
    </location>
</feature>
<dbReference type="AlphaFoldDB" id="A0A7X3FMT5"/>
<evidence type="ECO:0000259" key="7">
    <source>
        <dbReference type="PROSITE" id="PS51379"/>
    </source>
</evidence>
<feature type="domain" description="4Fe-4S ferredoxin-type" evidence="7">
    <location>
        <begin position="393"/>
        <end position="424"/>
    </location>
</feature>
<gene>
    <name evidence="8" type="ORF">EDM21_23790</name>
</gene>
<evidence type="ECO:0000313" key="9">
    <source>
        <dbReference type="Proteomes" id="UP000490800"/>
    </source>
</evidence>
<dbReference type="Gene3D" id="1.20.950.20">
    <property type="entry name" value="Transmembrane di-heme cytochromes, Chain C"/>
    <property type="match status" value="1"/>
</dbReference>
<protein>
    <submittedName>
        <fullName evidence="8">4Fe-4S dicluster domain-containing protein</fullName>
    </submittedName>
</protein>
<keyword evidence="3" id="KW-0560">Oxidoreductase</keyword>
<evidence type="ECO:0000256" key="3">
    <source>
        <dbReference type="ARBA" id="ARBA00023002"/>
    </source>
</evidence>
<dbReference type="SUPFAM" id="SSF46548">
    <property type="entry name" value="alpha-helical ferredoxin"/>
    <property type="match status" value="1"/>
</dbReference>
<reference evidence="8 9" key="1">
    <citation type="journal article" date="2019" name="Microorganisms">
        <title>Paenibacillus lutrae sp. nov., A Chitinolytic Species Isolated from A River Otter in Castril Natural Park, Granada, Spain.</title>
        <authorList>
            <person name="Rodriguez M."/>
            <person name="Reina J.C."/>
            <person name="Bejar V."/>
            <person name="Llamas I."/>
        </authorList>
    </citation>
    <scope>NUCLEOTIDE SEQUENCE [LARGE SCALE GENOMIC DNA]</scope>
    <source>
        <strain evidence="8 9">N10</strain>
    </source>
</reference>
<dbReference type="GO" id="GO:0051539">
    <property type="term" value="F:4 iron, 4 sulfur cluster binding"/>
    <property type="evidence" value="ECO:0007669"/>
    <property type="project" value="UniProtKB-KW"/>
</dbReference>
<feature type="domain" description="4Fe-4S ferredoxin-type" evidence="7">
    <location>
        <begin position="282"/>
        <end position="312"/>
    </location>
</feature>
<feature type="transmembrane region" description="Helical" evidence="6">
    <location>
        <begin position="87"/>
        <end position="111"/>
    </location>
</feature>
<dbReference type="PANTHER" id="PTHR43255">
    <property type="entry name" value="IRON-SULFUR-BINDING OXIDOREDUCTASE FADF-RELATED-RELATED"/>
    <property type="match status" value="1"/>
</dbReference>
<sequence>MVEKKIIVNHLREGLFPVPGAIVQLILFIGVTGLGIYLFAKAVYHRYSYVKLGQPVNLGGQLKKRIGPFLIEVFGQTKLLKDTKSGIMHLVIFYGFIILQFGAIDIIVKGLSGHPLPIPGYEAFGLLQEITVAAILLAMGYAAYRRYGEKIKRLKKGWKPSLVVFFICGLMLSVLFTLGFDRIREGLEASALAPVSSLIASAFGWLSPGSAVVLYGICWWLHLVILLSFLVYVPQSKHFHLITAPLNIMLKRQEPAGRLRRLDLEDEEAESLGLSKIEDLTQKQMLDLYACVECGRCTNACPASSTGKMLSPMHLIVKLRDHLTEKGAAVTGKSPWVPAFVFGEGSAHAMKASEHQPGAWSGSGTTDIGPTMNAQKQSWVQTDKKPEDMELVGDVMTEEEIWSCTTCRNCEDQCPVANEHVDKIIDLRRQLVLMQGSMPHDGQRAMQNIERQGNPWGISRNDRVKWVQEMDQQGQQCVPTVQENPDFEVLLFVGSMGSYDNRSRKIMRSLVRLMNQAQVNFAILGNEEKNSGDTPRRLGNEFLFQQLCEENIKIFRKYGVRQIVTACPHTYNTLKNEYPEFGFEAQVLHHSELLDQLVRERKLIPSHEVKERITYHDSCYLGRYNNVYNQPRNVLKAIPGVELVEMERSRENGMCCGAGGGMMWMEETAGKRVNLARTEQALEVKPAVISSACPYCLTMIEDGTKMKEVEETVKARDIAELLEESVFGASAQVPGSAVS</sequence>
<organism evidence="8 9">
    <name type="scientific">Paenibacillus lutrae</name>
    <dbReference type="NCBI Taxonomy" id="2078573"/>
    <lineage>
        <taxon>Bacteria</taxon>
        <taxon>Bacillati</taxon>
        <taxon>Bacillota</taxon>
        <taxon>Bacilli</taxon>
        <taxon>Bacillales</taxon>
        <taxon>Paenibacillaceae</taxon>
        <taxon>Paenibacillus</taxon>
    </lineage>
</organism>
<keyword evidence="2" id="KW-0479">Metal-binding</keyword>
<accession>A0A7X3FMT5</accession>
<feature type="transmembrane region" description="Helical" evidence="6">
    <location>
        <begin position="213"/>
        <end position="233"/>
    </location>
</feature>
<dbReference type="GO" id="GO:0005886">
    <property type="term" value="C:plasma membrane"/>
    <property type="evidence" value="ECO:0007669"/>
    <property type="project" value="TreeGrafter"/>
</dbReference>
<dbReference type="Proteomes" id="UP000490800">
    <property type="component" value="Unassembled WGS sequence"/>
</dbReference>
<evidence type="ECO:0000313" key="8">
    <source>
        <dbReference type="EMBL" id="MVP02508.1"/>
    </source>
</evidence>
<comment type="caution">
    <text evidence="8">The sequence shown here is derived from an EMBL/GenBank/DDBJ whole genome shotgun (WGS) entry which is preliminary data.</text>
</comment>
<keyword evidence="4" id="KW-0408">Iron</keyword>
<dbReference type="Gene3D" id="1.10.1060.10">
    <property type="entry name" value="Alpha-helical ferredoxin"/>
    <property type="match status" value="2"/>
</dbReference>
<feature type="transmembrane region" description="Helical" evidence="6">
    <location>
        <begin position="162"/>
        <end position="180"/>
    </location>
</feature>
<keyword evidence="6" id="KW-0472">Membrane</keyword>
<dbReference type="PROSITE" id="PS51379">
    <property type="entry name" value="4FE4S_FER_2"/>
    <property type="match status" value="2"/>
</dbReference>
<dbReference type="InterPro" id="IPR004017">
    <property type="entry name" value="Cys_rich_dom"/>
</dbReference>
<dbReference type="InterPro" id="IPR017900">
    <property type="entry name" value="4Fe4S_Fe_S_CS"/>
</dbReference>